<dbReference type="GO" id="GO:0006424">
    <property type="term" value="P:glutamyl-tRNA aminoacylation"/>
    <property type="evidence" value="ECO:0007669"/>
    <property type="project" value="UniProtKB-UniRule"/>
</dbReference>
<reference evidence="10 11" key="1">
    <citation type="submission" date="2019-02" db="EMBL/GenBank/DDBJ databases">
        <title>Deep-cultivation of Planctomycetes and their phenomic and genomic characterization uncovers novel biology.</title>
        <authorList>
            <person name="Wiegand S."/>
            <person name="Jogler M."/>
            <person name="Boedeker C."/>
            <person name="Pinto D."/>
            <person name="Vollmers J."/>
            <person name="Rivas-Marin E."/>
            <person name="Kohn T."/>
            <person name="Peeters S.H."/>
            <person name="Heuer A."/>
            <person name="Rast P."/>
            <person name="Oberbeckmann S."/>
            <person name="Bunk B."/>
            <person name="Jeske O."/>
            <person name="Meyerdierks A."/>
            <person name="Storesund J.E."/>
            <person name="Kallscheuer N."/>
            <person name="Luecker S."/>
            <person name="Lage O.M."/>
            <person name="Pohl T."/>
            <person name="Merkel B.J."/>
            <person name="Hornburger P."/>
            <person name="Mueller R.-W."/>
            <person name="Bruemmer F."/>
            <person name="Labrenz M."/>
            <person name="Spormann A.M."/>
            <person name="Op Den Camp H."/>
            <person name="Overmann J."/>
            <person name="Amann R."/>
            <person name="Jetten M.S.M."/>
            <person name="Mascher T."/>
            <person name="Medema M.H."/>
            <person name="Devos D.P."/>
            <person name="Kaster A.-K."/>
            <person name="Ovreas L."/>
            <person name="Rohde M."/>
            <person name="Galperin M.Y."/>
            <person name="Jogler C."/>
        </authorList>
    </citation>
    <scope>NUCLEOTIDE SEQUENCE [LARGE SCALE GENOMIC DNA]</scope>
    <source>
        <strain evidence="10 11">KOR42</strain>
    </source>
</reference>
<dbReference type="InterPro" id="IPR020751">
    <property type="entry name" value="aa-tRNA-synth_I_codon-bd_sub2"/>
</dbReference>
<evidence type="ECO:0000313" key="11">
    <source>
        <dbReference type="Proteomes" id="UP000317243"/>
    </source>
</evidence>
<comment type="similarity">
    <text evidence="1 7">Belongs to the class-I aminoacyl-tRNA synthetase family. Glutamate--tRNA ligase type 1 subfamily.</text>
</comment>
<comment type="subunit">
    <text evidence="7">Monomer.</text>
</comment>
<dbReference type="InterPro" id="IPR008925">
    <property type="entry name" value="aa_tRNA-synth_I_cd-bd_sf"/>
</dbReference>
<dbReference type="Gene3D" id="3.40.50.620">
    <property type="entry name" value="HUPs"/>
    <property type="match status" value="1"/>
</dbReference>
<dbReference type="InterPro" id="IPR014729">
    <property type="entry name" value="Rossmann-like_a/b/a_fold"/>
</dbReference>
<dbReference type="EMBL" id="SIHI01000001">
    <property type="protein sequence ID" value="TWT57176.1"/>
    <property type="molecule type" value="Genomic_DNA"/>
</dbReference>
<evidence type="ECO:0000256" key="1">
    <source>
        <dbReference type="ARBA" id="ARBA00007894"/>
    </source>
</evidence>
<gene>
    <name evidence="7 10" type="primary">gltX</name>
    <name evidence="10" type="ORF">KOR42_05340</name>
</gene>
<dbReference type="InterPro" id="IPR020058">
    <property type="entry name" value="Glu/Gln-tRNA-synth_Ib_cat-dom"/>
</dbReference>
<dbReference type="GO" id="GO:0000049">
    <property type="term" value="F:tRNA binding"/>
    <property type="evidence" value="ECO:0007669"/>
    <property type="project" value="InterPro"/>
</dbReference>
<dbReference type="InterPro" id="IPR045462">
    <property type="entry name" value="aa-tRNA-synth_I_cd-bd"/>
</dbReference>
<feature type="short sequence motif" description="'KMSKS' region" evidence="7">
    <location>
        <begin position="252"/>
        <end position="256"/>
    </location>
</feature>
<comment type="subcellular location">
    <subcellularLocation>
        <location evidence="7">Cytoplasm</location>
    </subcellularLocation>
</comment>
<evidence type="ECO:0000259" key="8">
    <source>
        <dbReference type="Pfam" id="PF00749"/>
    </source>
</evidence>
<evidence type="ECO:0000256" key="4">
    <source>
        <dbReference type="ARBA" id="ARBA00022840"/>
    </source>
</evidence>
<keyword evidence="6 7" id="KW-0030">Aminoacyl-tRNA synthetase</keyword>
<dbReference type="Proteomes" id="UP000317243">
    <property type="component" value="Unassembled WGS sequence"/>
</dbReference>
<dbReference type="OrthoDB" id="9807503at2"/>
<dbReference type="GO" id="GO:0004818">
    <property type="term" value="F:glutamate-tRNA ligase activity"/>
    <property type="evidence" value="ECO:0007669"/>
    <property type="project" value="UniProtKB-UniRule"/>
</dbReference>
<comment type="caution">
    <text evidence="10">The sequence shown here is derived from an EMBL/GenBank/DDBJ whole genome shotgun (WGS) entry which is preliminary data.</text>
</comment>
<dbReference type="Gene3D" id="1.10.10.350">
    <property type="match status" value="1"/>
</dbReference>
<proteinExistence type="inferred from homology"/>
<comment type="function">
    <text evidence="7">Catalyzes the attachment of glutamate to tRNA(Glu) in a two-step reaction: glutamate is first activated by ATP to form Glu-AMP and then transferred to the acceptor end of tRNA(Glu).</text>
</comment>
<evidence type="ECO:0000313" key="10">
    <source>
        <dbReference type="EMBL" id="TWT57176.1"/>
    </source>
</evidence>
<organism evidence="10 11">
    <name type="scientific">Thalassoglobus neptunius</name>
    <dbReference type="NCBI Taxonomy" id="1938619"/>
    <lineage>
        <taxon>Bacteria</taxon>
        <taxon>Pseudomonadati</taxon>
        <taxon>Planctomycetota</taxon>
        <taxon>Planctomycetia</taxon>
        <taxon>Planctomycetales</taxon>
        <taxon>Planctomycetaceae</taxon>
        <taxon>Thalassoglobus</taxon>
    </lineage>
</organism>
<dbReference type="InterPro" id="IPR049940">
    <property type="entry name" value="GluQ/Sye"/>
</dbReference>
<dbReference type="InterPro" id="IPR033910">
    <property type="entry name" value="GluRS_core"/>
</dbReference>
<dbReference type="RefSeq" id="WP_146507047.1">
    <property type="nucleotide sequence ID" value="NZ_SIHI01000001.1"/>
</dbReference>
<keyword evidence="4 7" id="KW-0067">ATP-binding</keyword>
<keyword evidence="7" id="KW-0963">Cytoplasm</keyword>
<keyword evidence="11" id="KW-1185">Reference proteome</keyword>
<evidence type="ECO:0000256" key="2">
    <source>
        <dbReference type="ARBA" id="ARBA00022598"/>
    </source>
</evidence>
<dbReference type="GO" id="GO:0005524">
    <property type="term" value="F:ATP binding"/>
    <property type="evidence" value="ECO:0007669"/>
    <property type="project" value="UniProtKB-UniRule"/>
</dbReference>
<evidence type="ECO:0000259" key="9">
    <source>
        <dbReference type="Pfam" id="PF19269"/>
    </source>
</evidence>
<dbReference type="PROSITE" id="PS00178">
    <property type="entry name" value="AA_TRNA_LIGASE_I"/>
    <property type="match status" value="1"/>
</dbReference>
<feature type="short sequence motif" description="'HIGH' region" evidence="7">
    <location>
        <begin position="10"/>
        <end position="20"/>
    </location>
</feature>
<feature type="domain" description="Aminoacyl-tRNA synthetase class I anticodon-binding" evidence="9">
    <location>
        <begin position="377"/>
        <end position="519"/>
    </location>
</feature>
<dbReference type="PANTHER" id="PTHR43311:SF2">
    <property type="entry name" value="GLUTAMATE--TRNA LIGASE, MITOCHONDRIAL-RELATED"/>
    <property type="match status" value="1"/>
</dbReference>
<accession>A0A5C5X2M3</accession>
<dbReference type="PRINTS" id="PR00987">
    <property type="entry name" value="TRNASYNTHGLU"/>
</dbReference>
<evidence type="ECO:0000256" key="3">
    <source>
        <dbReference type="ARBA" id="ARBA00022741"/>
    </source>
</evidence>
<dbReference type="InterPro" id="IPR004527">
    <property type="entry name" value="Glu-tRNA-ligase_bac/mito"/>
</dbReference>
<dbReference type="PANTHER" id="PTHR43311">
    <property type="entry name" value="GLUTAMATE--TRNA LIGASE"/>
    <property type="match status" value="1"/>
</dbReference>
<dbReference type="InterPro" id="IPR000924">
    <property type="entry name" value="Glu/Gln-tRNA-synth"/>
</dbReference>
<dbReference type="GO" id="GO:0008270">
    <property type="term" value="F:zinc ion binding"/>
    <property type="evidence" value="ECO:0007669"/>
    <property type="project" value="InterPro"/>
</dbReference>
<dbReference type="HAMAP" id="MF_00022">
    <property type="entry name" value="Glu_tRNA_synth_type1"/>
    <property type="match status" value="1"/>
</dbReference>
<evidence type="ECO:0000256" key="5">
    <source>
        <dbReference type="ARBA" id="ARBA00022917"/>
    </source>
</evidence>
<sequence>MSTVRTRFAPSPTGYMHIGGMRTALFNWLWARHNGGKFILRIDDTDRARNVEDALEPILEAFKWLGLDWDEGPEIGGDYGPYFQSERSDFYIEAVQKLLDAGLAYHDFDPPELVQQDREAAENEKRPFLNVRRSLELSDSEKKQYLEEGRPSVIRLLVDRSQKVSVDDHIRGHVEWDCGLIPDPVIMRGDQTPLYNFATVVDDAAMKITHVIRAEEHLTNTAVQVLIYQALGYDVPEFAHIPFVAAPGTKEKLSKRDKKIEKYKKNPQFKKLFDIADNVFPKLNLGSSVTLNPVMVAYYREAGFLPEAIINGLSRLGWSLDDKTENMSREFVIENFTLDRVVKASAGLDPDKLLSYQEHWMEQLSTDEKYDFCLPFLQRAGLVGEDFSAEQRDQIVRLIEASGDRLKLASDILAFDEFLVSDDSLTYDEKAFKKRLLKPERAVEILRDYRAVLADSNDFTAAALESEFKSWMEANNLGFGDIIHSLRVATTGKASGLGMFEALELLGRESSLARIDRAIEKAESEKSE</sequence>
<dbReference type="AlphaFoldDB" id="A0A5C5X2M3"/>
<dbReference type="NCBIfam" id="TIGR00464">
    <property type="entry name" value="gltX_bact"/>
    <property type="match status" value="1"/>
</dbReference>
<keyword evidence="3 7" id="KW-0547">Nucleotide-binding</keyword>
<name>A0A5C5X2M3_9PLAN</name>
<protein>
    <recommendedName>
        <fullName evidence="7">Glutamate--tRNA ligase</fullName>
        <ecNumber evidence="7">6.1.1.17</ecNumber>
    </recommendedName>
    <alternativeName>
        <fullName evidence="7">Glutamyl-tRNA synthetase</fullName>
        <shortName evidence="7">GluRS</shortName>
    </alternativeName>
</protein>
<dbReference type="EC" id="6.1.1.17" evidence="7"/>
<dbReference type="Pfam" id="PF00749">
    <property type="entry name" value="tRNA-synt_1c"/>
    <property type="match status" value="2"/>
</dbReference>
<dbReference type="GO" id="GO:0005829">
    <property type="term" value="C:cytosol"/>
    <property type="evidence" value="ECO:0007669"/>
    <property type="project" value="TreeGrafter"/>
</dbReference>
<comment type="caution">
    <text evidence="7">Lacks conserved residue(s) required for the propagation of feature annotation.</text>
</comment>
<dbReference type="Pfam" id="PF19269">
    <property type="entry name" value="Anticodon_2"/>
    <property type="match status" value="1"/>
</dbReference>
<dbReference type="SUPFAM" id="SSF52374">
    <property type="entry name" value="Nucleotidylyl transferase"/>
    <property type="match status" value="1"/>
</dbReference>
<comment type="catalytic activity">
    <reaction evidence="7">
        <text>tRNA(Glu) + L-glutamate + ATP = L-glutamyl-tRNA(Glu) + AMP + diphosphate</text>
        <dbReference type="Rhea" id="RHEA:23540"/>
        <dbReference type="Rhea" id="RHEA-COMP:9663"/>
        <dbReference type="Rhea" id="RHEA-COMP:9680"/>
        <dbReference type="ChEBI" id="CHEBI:29985"/>
        <dbReference type="ChEBI" id="CHEBI:30616"/>
        <dbReference type="ChEBI" id="CHEBI:33019"/>
        <dbReference type="ChEBI" id="CHEBI:78442"/>
        <dbReference type="ChEBI" id="CHEBI:78520"/>
        <dbReference type="ChEBI" id="CHEBI:456215"/>
        <dbReference type="EC" id="6.1.1.17"/>
    </reaction>
</comment>
<keyword evidence="2 7" id="KW-0436">Ligase</keyword>
<feature type="domain" description="Glutamyl/glutaminyl-tRNA synthetase class Ib catalytic" evidence="8">
    <location>
        <begin position="4"/>
        <end position="261"/>
    </location>
</feature>
<dbReference type="SUPFAM" id="SSF48163">
    <property type="entry name" value="An anticodon-binding domain of class I aminoacyl-tRNA synthetases"/>
    <property type="match status" value="1"/>
</dbReference>
<dbReference type="InterPro" id="IPR001412">
    <property type="entry name" value="aa-tRNA-synth_I_CS"/>
</dbReference>
<evidence type="ECO:0000256" key="6">
    <source>
        <dbReference type="ARBA" id="ARBA00023146"/>
    </source>
</evidence>
<feature type="binding site" evidence="7">
    <location>
        <position position="255"/>
    </location>
    <ligand>
        <name>ATP</name>
        <dbReference type="ChEBI" id="CHEBI:30616"/>
    </ligand>
</feature>
<keyword evidence="5 7" id="KW-0648">Protein biosynthesis</keyword>
<dbReference type="CDD" id="cd00808">
    <property type="entry name" value="GluRS_core"/>
    <property type="match status" value="1"/>
</dbReference>
<evidence type="ECO:0000256" key="7">
    <source>
        <dbReference type="HAMAP-Rule" id="MF_00022"/>
    </source>
</evidence>
<feature type="domain" description="Glutamyl/glutaminyl-tRNA synthetase class Ib catalytic" evidence="8">
    <location>
        <begin position="295"/>
        <end position="353"/>
    </location>
</feature>